<sequence>MEDDDEFGDLYSDVLGSFGSSSSALQQPTLPSTTNPASRPVDTNLQSEDDGILFRSFNTQITSSHQPNNQAVVFDPGKNKSDTEIDVSPKVDGKIEEQIATENYKLGGVSKNRVLDLEGEIGSIVLERENVNLDVDEKDSIKSNIGAVDAVDGDKDGEFGGEDGNFVIEGDDGGEVGHLDSSPIIPGLDTSPSVLGT</sequence>
<organism evidence="2 3">
    <name type="scientific">Nepenthes gracilis</name>
    <name type="common">Slender pitcher plant</name>
    <dbReference type="NCBI Taxonomy" id="150966"/>
    <lineage>
        <taxon>Eukaryota</taxon>
        <taxon>Viridiplantae</taxon>
        <taxon>Streptophyta</taxon>
        <taxon>Embryophyta</taxon>
        <taxon>Tracheophyta</taxon>
        <taxon>Spermatophyta</taxon>
        <taxon>Magnoliopsida</taxon>
        <taxon>eudicotyledons</taxon>
        <taxon>Gunneridae</taxon>
        <taxon>Pentapetalae</taxon>
        <taxon>Caryophyllales</taxon>
        <taxon>Nepenthaceae</taxon>
        <taxon>Nepenthes</taxon>
    </lineage>
</organism>
<protein>
    <submittedName>
        <fullName evidence="2">Uncharacterized protein</fullName>
    </submittedName>
</protein>
<comment type="caution">
    <text evidence="2">The sequence shown here is derived from an EMBL/GenBank/DDBJ whole genome shotgun (WGS) entry which is preliminary data.</text>
</comment>
<evidence type="ECO:0000313" key="3">
    <source>
        <dbReference type="Proteomes" id="UP001279734"/>
    </source>
</evidence>
<feature type="compositionally biased region" description="Basic and acidic residues" evidence="1">
    <location>
        <begin position="77"/>
        <end position="86"/>
    </location>
</feature>
<feature type="region of interest" description="Disordered" evidence="1">
    <location>
        <begin position="63"/>
        <end position="86"/>
    </location>
</feature>
<evidence type="ECO:0000313" key="2">
    <source>
        <dbReference type="EMBL" id="GMH04468.1"/>
    </source>
</evidence>
<feature type="region of interest" description="Disordered" evidence="1">
    <location>
        <begin position="153"/>
        <end position="197"/>
    </location>
</feature>
<proteinExistence type="predicted"/>
<dbReference type="Proteomes" id="UP001279734">
    <property type="component" value="Unassembled WGS sequence"/>
</dbReference>
<evidence type="ECO:0000256" key="1">
    <source>
        <dbReference type="SAM" id="MobiDB-lite"/>
    </source>
</evidence>
<feature type="compositionally biased region" description="Polar residues" evidence="1">
    <location>
        <begin position="24"/>
        <end position="46"/>
    </location>
</feature>
<name>A0AAD3XH93_NEPGR</name>
<feature type="region of interest" description="Disordered" evidence="1">
    <location>
        <begin position="1"/>
        <end position="49"/>
    </location>
</feature>
<gene>
    <name evidence="2" type="ORF">Nepgr_006307</name>
</gene>
<keyword evidence="3" id="KW-1185">Reference proteome</keyword>
<accession>A0AAD3XH93</accession>
<dbReference type="AlphaFoldDB" id="A0AAD3XH93"/>
<dbReference type="EMBL" id="BSYO01000005">
    <property type="protein sequence ID" value="GMH04468.1"/>
    <property type="molecule type" value="Genomic_DNA"/>
</dbReference>
<reference evidence="2" key="1">
    <citation type="submission" date="2023-05" db="EMBL/GenBank/DDBJ databases">
        <title>Nepenthes gracilis genome sequencing.</title>
        <authorList>
            <person name="Fukushima K."/>
        </authorList>
    </citation>
    <scope>NUCLEOTIDE SEQUENCE</scope>
    <source>
        <strain evidence="2">SING2019-196</strain>
    </source>
</reference>